<evidence type="ECO:0000313" key="2">
    <source>
        <dbReference type="Proteomes" id="UP000887565"/>
    </source>
</evidence>
<evidence type="ECO:0000256" key="1">
    <source>
        <dbReference type="SAM" id="MobiDB-lite"/>
    </source>
</evidence>
<reference evidence="3" key="1">
    <citation type="submission" date="2022-11" db="UniProtKB">
        <authorList>
            <consortium name="WormBaseParasite"/>
        </authorList>
    </citation>
    <scope>IDENTIFICATION</scope>
</reference>
<feature type="compositionally biased region" description="Basic and acidic residues" evidence="1">
    <location>
        <begin position="1"/>
        <end position="19"/>
    </location>
</feature>
<proteinExistence type="predicted"/>
<feature type="region of interest" description="Disordered" evidence="1">
    <location>
        <begin position="1"/>
        <end position="35"/>
    </location>
</feature>
<dbReference type="Proteomes" id="UP000887565">
    <property type="component" value="Unplaced"/>
</dbReference>
<name>A0A915IFA0_ROMCU</name>
<evidence type="ECO:0000313" key="3">
    <source>
        <dbReference type="WBParaSite" id="nRc.2.0.1.t11901-RA"/>
    </source>
</evidence>
<accession>A0A915IFA0</accession>
<protein>
    <submittedName>
        <fullName evidence="3">Uncharacterized protein</fullName>
    </submittedName>
</protein>
<dbReference type="AlphaFoldDB" id="A0A915IFA0"/>
<sequence>MQGTQERDSLNKEERKEESAMVEVVSEPGPTGANELVVGTKKSMFWKSAKAEAKEEETQLEREIALIKDHPNMMAAEY</sequence>
<keyword evidence="2" id="KW-1185">Reference proteome</keyword>
<dbReference type="WBParaSite" id="nRc.2.0.1.t11901-RA">
    <property type="protein sequence ID" value="nRc.2.0.1.t11901-RA"/>
    <property type="gene ID" value="nRc.2.0.1.g11901"/>
</dbReference>
<organism evidence="2 3">
    <name type="scientific">Romanomermis culicivorax</name>
    <name type="common">Nematode worm</name>
    <dbReference type="NCBI Taxonomy" id="13658"/>
    <lineage>
        <taxon>Eukaryota</taxon>
        <taxon>Metazoa</taxon>
        <taxon>Ecdysozoa</taxon>
        <taxon>Nematoda</taxon>
        <taxon>Enoplea</taxon>
        <taxon>Dorylaimia</taxon>
        <taxon>Mermithida</taxon>
        <taxon>Mermithoidea</taxon>
        <taxon>Mermithidae</taxon>
        <taxon>Romanomermis</taxon>
    </lineage>
</organism>